<feature type="compositionally biased region" description="Polar residues" evidence="1">
    <location>
        <begin position="30"/>
        <end position="55"/>
    </location>
</feature>
<dbReference type="Proteomes" id="UP000784294">
    <property type="component" value="Unassembled WGS sequence"/>
</dbReference>
<name>A0A448WTR6_9PLAT</name>
<keyword evidence="3" id="KW-1185">Reference proteome</keyword>
<proteinExistence type="predicted"/>
<protein>
    <submittedName>
        <fullName evidence="2">Uncharacterized protein</fullName>
    </submittedName>
</protein>
<gene>
    <name evidence="2" type="ORF">PXEA_LOCUS13531</name>
</gene>
<sequence>MGTNVSFFDSASEKSLYHHPILPDSHLASPASTTITTRSGSGQSNIQTNNYNDHNHGNCTSTRDNIYLDQGGALHKRVMGTSSPMSVTISNEVTQQAISRLRKSFMLPTPFACIQLFDNKLGVHLPSEPDLLADCLKSGALLCRLVNRLVSPDAVKEASSCHI</sequence>
<accession>A0A448WTR6</accession>
<feature type="region of interest" description="Disordered" evidence="1">
    <location>
        <begin position="28"/>
        <end position="55"/>
    </location>
</feature>
<evidence type="ECO:0000313" key="2">
    <source>
        <dbReference type="EMBL" id="VEL20091.1"/>
    </source>
</evidence>
<evidence type="ECO:0000313" key="3">
    <source>
        <dbReference type="Proteomes" id="UP000784294"/>
    </source>
</evidence>
<evidence type="ECO:0000256" key="1">
    <source>
        <dbReference type="SAM" id="MobiDB-lite"/>
    </source>
</evidence>
<dbReference type="AlphaFoldDB" id="A0A448WTR6"/>
<dbReference type="EMBL" id="CAAALY010044674">
    <property type="protein sequence ID" value="VEL20091.1"/>
    <property type="molecule type" value="Genomic_DNA"/>
</dbReference>
<reference evidence="2" key="1">
    <citation type="submission" date="2018-11" db="EMBL/GenBank/DDBJ databases">
        <authorList>
            <consortium name="Pathogen Informatics"/>
        </authorList>
    </citation>
    <scope>NUCLEOTIDE SEQUENCE</scope>
</reference>
<comment type="caution">
    <text evidence="2">The sequence shown here is derived from an EMBL/GenBank/DDBJ whole genome shotgun (WGS) entry which is preliminary data.</text>
</comment>
<organism evidence="2 3">
    <name type="scientific">Protopolystoma xenopodis</name>
    <dbReference type="NCBI Taxonomy" id="117903"/>
    <lineage>
        <taxon>Eukaryota</taxon>
        <taxon>Metazoa</taxon>
        <taxon>Spiralia</taxon>
        <taxon>Lophotrochozoa</taxon>
        <taxon>Platyhelminthes</taxon>
        <taxon>Monogenea</taxon>
        <taxon>Polyopisthocotylea</taxon>
        <taxon>Polystomatidea</taxon>
        <taxon>Polystomatidae</taxon>
        <taxon>Protopolystoma</taxon>
    </lineage>
</organism>